<sequence>MVQICVLSYLMCLLSNKEQKSLNFSEAVHHLFSNDPKYT</sequence>
<accession>A0A0E9PT44</accession>
<reference evidence="1" key="2">
    <citation type="journal article" date="2015" name="Fish Shellfish Immunol.">
        <title>Early steps in the European eel (Anguilla anguilla)-Vibrio vulnificus interaction in the gills: Role of the RtxA13 toxin.</title>
        <authorList>
            <person name="Callol A."/>
            <person name="Pajuelo D."/>
            <person name="Ebbesson L."/>
            <person name="Teles M."/>
            <person name="MacKenzie S."/>
            <person name="Amaro C."/>
        </authorList>
    </citation>
    <scope>NUCLEOTIDE SEQUENCE</scope>
</reference>
<name>A0A0E9PT44_ANGAN</name>
<protein>
    <submittedName>
        <fullName evidence="1">Uncharacterized protein</fullName>
    </submittedName>
</protein>
<proteinExistence type="predicted"/>
<reference evidence="1" key="1">
    <citation type="submission" date="2014-11" db="EMBL/GenBank/DDBJ databases">
        <authorList>
            <person name="Amaro Gonzalez C."/>
        </authorList>
    </citation>
    <scope>NUCLEOTIDE SEQUENCE</scope>
</reference>
<dbReference type="EMBL" id="GBXM01100893">
    <property type="protein sequence ID" value="JAH07684.1"/>
    <property type="molecule type" value="Transcribed_RNA"/>
</dbReference>
<organism evidence="1">
    <name type="scientific">Anguilla anguilla</name>
    <name type="common">European freshwater eel</name>
    <name type="synonym">Muraena anguilla</name>
    <dbReference type="NCBI Taxonomy" id="7936"/>
    <lineage>
        <taxon>Eukaryota</taxon>
        <taxon>Metazoa</taxon>
        <taxon>Chordata</taxon>
        <taxon>Craniata</taxon>
        <taxon>Vertebrata</taxon>
        <taxon>Euteleostomi</taxon>
        <taxon>Actinopterygii</taxon>
        <taxon>Neopterygii</taxon>
        <taxon>Teleostei</taxon>
        <taxon>Anguilliformes</taxon>
        <taxon>Anguillidae</taxon>
        <taxon>Anguilla</taxon>
    </lineage>
</organism>
<evidence type="ECO:0000313" key="1">
    <source>
        <dbReference type="EMBL" id="JAH07684.1"/>
    </source>
</evidence>
<dbReference type="AlphaFoldDB" id="A0A0E9PT44"/>